<feature type="region of interest" description="Disordered" evidence="1">
    <location>
        <begin position="696"/>
        <end position="820"/>
    </location>
</feature>
<name>I1HD31_BRADI</name>
<dbReference type="PANTHER" id="PTHR36892">
    <property type="entry name" value="OS01G0201800 PROTEIN"/>
    <property type="match status" value="1"/>
</dbReference>
<dbReference type="AlphaFoldDB" id="I1HD31"/>
<reference evidence="2 3" key="1">
    <citation type="journal article" date="2010" name="Nature">
        <title>Genome sequencing and analysis of the model grass Brachypodium distachyon.</title>
        <authorList>
            <consortium name="International Brachypodium Initiative"/>
        </authorList>
    </citation>
    <scope>NUCLEOTIDE SEQUENCE [LARGE SCALE GENOMIC DNA]</scope>
    <source>
        <strain evidence="2">Bd21</strain>
        <strain evidence="3">cv. Bd21</strain>
    </source>
</reference>
<dbReference type="OrthoDB" id="654309at2759"/>
<reference evidence="3" key="3">
    <citation type="submission" date="2018-08" db="UniProtKB">
        <authorList>
            <consortium name="EnsemblPlants"/>
        </authorList>
    </citation>
    <scope>IDENTIFICATION</scope>
    <source>
        <strain evidence="3">cv. Bd21</strain>
    </source>
</reference>
<feature type="compositionally biased region" description="Acidic residues" evidence="1">
    <location>
        <begin position="92"/>
        <end position="105"/>
    </location>
</feature>
<feature type="compositionally biased region" description="Polar residues" evidence="1">
    <location>
        <begin position="756"/>
        <end position="771"/>
    </location>
</feature>
<dbReference type="HOGENOM" id="CLU_011950_2_0_1"/>
<proteinExistence type="predicted"/>
<feature type="compositionally biased region" description="Polar residues" evidence="1">
    <location>
        <begin position="728"/>
        <end position="743"/>
    </location>
</feature>
<dbReference type="ExpressionAtlas" id="I1HD31">
    <property type="expression patterns" value="baseline and differential"/>
</dbReference>
<accession>I1HD31</accession>
<feature type="compositionally biased region" description="Low complexity" evidence="1">
    <location>
        <begin position="79"/>
        <end position="89"/>
    </location>
</feature>
<dbReference type="RefSeq" id="XP_003565473.1">
    <property type="nucleotide sequence ID" value="XM_003565425.4"/>
</dbReference>
<feature type="region of interest" description="Disordered" evidence="1">
    <location>
        <begin position="288"/>
        <end position="349"/>
    </location>
</feature>
<dbReference type="Gramene" id="KQK03215">
    <property type="protein sequence ID" value="KQK03215"/>
    <property type="gene ID" value="BRADI_2g06340v3"/>
</dbReference>
<evidence type="ECO:0000313" key="3">
    <source>
        <dbReference type="EnsemblPlants" id="KQK03215"/>
    </source>
</evidence>
<dbReference type="KEGG" id="bdi:100843448"/>
<dbReference type="EMBL" id="CM000881">
    <property type="protein sequence ID" value="KQK03215.1"/>
    <property type="molecule type" value="Genomic_DNA"/>
</dbReference>
<dbReference type="EnsemblPlants" id="KQK03215">
    <property type="protein sequence ID" value="KQK03215"/>
    <property type="gene ID" value="BRADI_2g06340v3"/>
</dbReference>
<feature type="compositionally biased region" description="Basic residues" evidence="1">
    <location>
        <begin position="111"/>
        <end position="123"/>
    </location>
</feature>
<feature type="compositionally biased region" description="Basic and acidic residues" evidence="1">
    <location>
        <begin position="173"/>
        <end position="191"/>
    </location>
</feature>
<gene>
    <name evidence="3" type="primary">LOC100843448</name>
    <name evidence="2" type="ORF">BRADI_2g06340v3</name>
</gene>
<keyword evidence="4" id="KW-1185">Reference proteome</keyword>
<protein>
    <submittedName>
        <fullName evidence="2 3">Uncharacterized protein</fullName>
    </submittedName>
</protein>
<feature type="region of interest" description="Disordered" evidence="1">
    <location>
        <begin position="58"/>
        <end position="212"/>
    </location>
</feature>
<reference evidence="2" key="2">
    <citation type="submission" date="2017-06" db="EMBL/GenBank/DDBJ databases">
        <title>WGS assembly of Brachypodium distachyon.</title>
        <authorList>
            <consortium name="The International Brachypodium Initiative"/>
            <person name="Lucas S."/>
            <person name="Harmon-Smith M."/>
            <person name="Lail K."/>
            <person name="Tice H."/>
            <person name="Grimwood J."/>
            <person name="Bruce D."/>
            <person name="Barry K."/>
            <person name="Shu S."/>
            <person name="Lindquist E."/>
            <person name="Wang M."/>
            <person name="Pitluck S."/>
            <person name="Vogel J.P."/>
            <person name="Garvin D.F."/>
            <person name="Mockler T.C."/>
            <person name="Schmutz J."/>
            <person name="Rokhsar D."/>
            <person name="Bevan M.W."/>
        </authorList>
    </citation>
    <scope>NUCLEOTIDE SEQUENCE</scope>
    <source>
        <strain evidence="2">Bd21</strain>
    </source>
</reference>
<dbReference type="OMA" id="KMCDTHI"/>
<organism evidence="2">
    <name type="scientific">Brachypodium distachyon</name>
    <name type="common">Purple false brome</name>
    <name type="synonym">Trachynia distachya</name>
    <dbReference type="NCBI Taxonomy" id="15368"/>
    <lineage>
        <taxon>Eukaryota</taxon>
        <taxon>Viridiplantae</taxon>
        <taxon>Streptophyta</taxon>
        <taxon>Embryophyta</taxon>
        <taxon>Tracheophyta</taxon>
        <taxon>Spermatophyta</taxon>
        <taxon>Magnoliopsida</taxon>
        <taxon>Liliopsida</taxon>
        <taxon>Poales</taxon>
        <taxon>Poaceae</taxon>
        <taxon>BOP clade</taxon>
        <taxon>Pooideae</taxon>
        <taxon>Stipodae</taxon>
        <taxon>Brachypodieae</taxon>
        <taxon>Brachypodium</taxon>
    </lineage>
</organism>
<dbReference type="GeneID" id="100843448"/>
<feature type="compositionally biased region" description="Basic and acidic residues" evidence="1">
    <location>
        <begin position="319"/>
        <end position="335"/>
    </location>
</feature>
<evidence type="ECO:0000313" key="4">
    <source>
        <dbReference type="Proteomes" id="UP000008810"/>
    </source>
</evidence>
<evidence type="ECO:0000256" key="1">
    <source>
        <dbReference type="SAM" id="MobiDB-lite"/>
    </source>
</evidence>
<dbReference type="PANTHER" id="PTHR36892:SF10">
    <property type="entry name" value="OS01G0201900 PROTEIN"/>
    <property type="match status" value="1"/>
</dbReference>
<evidence type="ECO:0000313" key="2">
    <source>
        <dbReference type="EMBL" id="KQK03215.1"/>
    </source>
</evidence>
<feature type="compositionally biased region" description="Low complexity" evidence="1">
    <location>
        <begin position="292"/>
        <end position="303"/>
    </location>
</feature>
<dbReference type="Proteomes" id="UP000008810">
    <property type="component" value="Chromosome 2"/>
</dbReference>
<sequence length="839" mass="91068">MAAAAFSIREYAASKRGEVMAAAEGQLRPFGLKDLPPMEAPRFRWWADELASAVAAAAAAPSPRKAKQPKERSISDLFAAAPPVAVPPAGEGGEDQQPEDDDDEALCAIVRRTKEKKMKRKRRPQEAEGEEAAATAAESSGAHEAEAEGNFATRKRKEALDKPNSPDEVDTQPSKKTEALEHLRKERENISKRPKQGNINNMKKKADTIKYIESKNANKRGILKKYTKHTSVKMVTEKHGKSKGKEVIELCRKSVKRVKFSEANDILGSNMQSCELPKQRSLRRLLSDCMASSSSSSSSSSTSAEGDKSTTAESISPHMPEEAFTKTKEAKRTDLEDSPELSNTELSSPLIDLNKALPESTDLDYMYDSNSEVRNLDHTLNSDVELLDGREKQRNLSCGPHVLESQPPPVDLESIMNLRSTGTFLHGKKMCDTHIVSPRLSLGELHGTHHDCSDVPVKDTLPASTSPCALPDRTFQDPFKQHQNWSSTSTNHGGSQLSLVRNFSSWQSRECNLPGSKEFHFCSEVHVQPEHGPCTGQTVRLMGKDLAVGTTRGESSVETSQKHTGTSISGHLKTNVLLDLPRQAQPFVSSQAQSFPNVTVNATTSTIHSSTYHASTSQAYFGYRTPHDFSHPARAANVLAGHQLASENRFGDFTNSQTNQPVLLGCPPLPSHGTATFPQNPPHPWRYYSDPFTRTEPPRAPFLPTTRKHGTPSSVLRANLPQPYVVRSPSSSVCQLNSVSPTSRHPPWVVQEASDSRNVAATSRNSDNGTSRAVPGNTKASSSGPSVKKRSGPVKLTPGAKHILVPSDSTGDGNSVPVYSCVSFGSSSGNAAASQNKGA</sequence>
<dbReference type="eggNOG" id="ENOG502QU5G">
    <property type="taxonomic scope" value="Eukaryota"/>
</dbReference>